<organism evidence="12 13">
    <name type="scientific">Halonotius aquaticus</name>
    <dbReference type="NCBI Taxonomy" id="2216978"/>
    <lineage>
        <taxon>Archaea</taxon>
        <taxon>Methanobacteriati</taxon>
        <taxon>Methanobacteriota</taxon>
        <taxon>Stenosarchaea group</taxon>
        <taxon>Halobacteria</taxon>
        <taxon>Halobacteriales</taxon>
        <taxon>Haloferacaceae</taxon>
        <taxon>Halonotius</taxon>
    </lineage>
</organism>
<dbReference type="GO" id="GO:0003998">
    <property type="term" value="F:acylphosphatase activity"/>
    <property type="evidence" value="ECO:0007669"/>
    <property type="project" value="UniProtKB-EC"/>
</dbReference>
<evidence type="ECO:0000259" key="11">
    <source>
        <dbReference type="PROSITE" id="PS51163"/>
    </source>
</evidence>
<dbReference type="InterPro" id="IPR036046">
    <property type="entry name" value="Acylphosphatase-like_dom_sf"/>
</dbReference>
<dbReference type="InterPro" id="IPR017945">
    <property type="entry name" value="DHBP_synth_RibB-like_a/b_dom"/>
</dbReference>
<dbReference type="InterPro" id="IPR041440">
    <property type="entry name" value="HypF_C"/>
</dbReference>
<dbReference type="InterPro" id="IPR055128">
    <property type="entry name" value="HypF_C_2"/>
</dbReference>
<proteinExistence type="inferred from homology"/>
<feature type="active site" evidence="9">
    <location>
        <position position="39"/>
    </location>
</feature>
<dbReference type="InterPro" id="IPR011125">
    <property type="entry name" value="Znf_HypF"/>
</dbReference>
<gene>
    <name evidence="12" type="primary">hypF</name>
    <name evidence="12" type="ORF">DM826_06235</name>
</gene>
<dbReference type="EC" id="6.2.-.-" evidence="8"/>
<dbReference type="Pfam" id="PF01300">
    <property type="entry name" value="Sua5_yciO_yrdC"/>
    <property type="match status" value="1"/>
</dbReference>
<dbReference type="GO" id="GO:0051604">
    <property type="term" value="P:protein maturation"/>
    <property type="evidence" value="ECO:0007669"/>
    <property type="project" value="TreeGrafter"/>
</dbReference>
<keyword evidence="6" id="KW-0862">Zinc</keyword>
<dbReference type="AlphaFoldDB" id="A0A3A6Q7X4"/>
<evidence type="ECO:0000313" key="13">
    <source>
        <dbReference type="Proteomes" id="UP000276588"/>
    </source>
</evidence>
<dbReference type="GO" id="GO:0008270">
    <property type="term" value="F:zinc ion binding"/>
    <property type="evidence" value="ECO:0007669"/>
    <property type="project" value="UniProtKB-KW"/>
</dbReference>
<dbReference type="InterPro" id="IPR017968">
    <property type="entry name" value="Acylphosphatase_CS"/>
</dbReference>
<dbReference type="SUPFAM" id="SSF55821">
    <property type="entry name" value="YrdC/RibB"/>
    <property type="match status" value="1"/>
</dbReference>
<protein>
    <recommendedName>
        <fullName evidence="8">Carbamoyltransferase</fullName>
        <ecNumber evidence="8">6.2.-.-</ecNumber>
    </recommendedName>
</protein>
<comment type="pathway">
    <text evidence="1">Protein modification; [NiFe] hydrogenase maturation.</text>
</comment>
<feature type="domain" description="Acylphosphatase-like" evidence="10">
    <location>
        <begin position="6"/>
        <end position="92"/>
    </location>
</feature>
<dbReference type="PROSITE" id="PS00150">
    <property type="entry name" value="ACYLPHOSPHATASE_1"/>
    <property type="match status" value="1"/>
</dbReference>
<dbReference type="InterPro" id="IPR051060">
    <property type="entry name" value="Carbamoyltrans_HypF-like"/>
</dbReference>
<dbReference type="Pfam" id="PF00708">
    <property type="entry name" value="Acylphosphatase"/>
    <property type="match status" value="1"/>
</dbReference>
<dbReference type="Pfam" id="PF07503">
    <property type="entry name" value="zf-HYPF"/>
    <property type="match status" value="2"/>
</dbReference>
<evidence type="ECO:0000256" key="4">
    <source>
        <dbReference type="ARBA" id="ARBA00022723"/>
    </source>
</evidence>
<feature type="domain" description="YrdC-like" evidence="11">
    <location>
        <begin position="211"/>
        <end position="396"/>
    </location>
</feature>
<keyword evidence="9" id="KW-0378">Hydrolase</keyword>
<dbReference type="SUPFAM" id="SSF53067">
    <property type="entry name" value="Actin-like ATPase domain"/>
    <property type="match status" value="1"/>
</dbReference>
<dbReference type="EMBL" id="QKNY01000009">
    <property type="protein sequence ID" value="RJX43207.1"/>
    <property type="molecule type" value="Genomic_DNA"/>
</dbReference>
<evidence type="ECO:0000256" key="5">
    <source>
        <dbReference type="ARBA" id="ARBA00022771"/>
    </source>
</evidence>
<dbReference type="UniPathway" id="UPA00335"/>
<evidence type="ECO:0000259" key="10">
    <source>
        <dbReference type="PROSITE" id="PS51160"/>
    </source>
</evidence>
<dbReference type="GO" id="GO:0003725">
    <property type="term" value="F:double-stranded RNA binding"/>
    <property type="evidence" value="ECO:0007669"/>
    <property type="project" value="InterPro"/>
</dbReference>
<evidence type="ECO:0000256" key="7">
    <source>
        <dbReference type="ARBA" id="ARBA00048220"/>
    </source>
</evidence>
<keyword evidence="4" id="KW-0479">Metal-binding</keyword>
<dbReference type="Gene3D" id="3.30.420.360">
    <property type="match status" value="1"/>
</dbReference>
<sequence length="776" mass="81732">MDERCRAAVQISGTVQGVGFRPFVYRTAVDAGIAGYVRNTGGAVEAAFEGPQAAIEQVLQTVRTDPPPLSTVEAVDVEWRDPTGVEGFEICDSTGKHAGGVDAPVPPDTGICEACLDDLRDPDSRYHEYWATACVDCGPRFAVVEDVPYDRARTSMAAFPLCEDCRERYETPTSRRCHAQTIGCPDCGPTLRYEIDAECVATGAECVATGTDAIARAGDALTDGSILAIKGTGGIHLVCDATDPETVGRLRARTGRPAKPFACMARSVDAIEAFAEVDNTARELLTDVRSPIVLLETTTAASWLDVVAPGLSTVGVMTPYAGLHHLLFDHVDDPVVMTSANRPGQPMCTTTESVWDRLGDVVDGVVGHDREIVARCDDSVVRVVDDTPRFVRRSRGWTPTTLPNPTGVDGESPVVLAVGPERDATVAVAGSDGVVSSQHIGAVDSPNTLAFHRDAVTHLQELTNLSPDVVACDRHPDFLTTTEAEQYAADGMAGPVAVQHHHAHAAALCAEHDVNRAIVVVADGTGYGPDGTIWGGEVLDVTYEGFERVGGLSSFGLPGGEVAIEYPARILATLLADTDRIDDRLLETGAVESRDDAAVVRQQAERGVNAPTTTSAGRYLDAVSALVGACDRRTYEGEPAQRLEGLARDGTPQPIDIPYKTRSGDRVLDVQTLVRSLAALTADASAADVAATAQHALASGLATIALDTAAERNVGAVGFTGGVAYNGAISRQLRTHVEPSDCRYLQPAAVPPGDGGIAYGQAIVATARNISVADNR</sequence>
<evidence type="ECO:0000256" key="2">
    <source>
        <dbReference type="ARBA" id="ARBA00008097"/>
    </source>
</evidence>
<dbReference type="SUPFAM" id="SSF54975">
    <property type="entry name" value="Acylphosphatase/BLUF domain-like"/>
    <property type="match status" value="1"/>
</dbReference>
<comment type="similarity">
    <text evidence="2 8">Belongs to the carbamoyltransferase HypF family.</text>
</comment>
<accession>A0A3A6Q7X4</accession>
<comment type="catalytic activity">
    <reaction evidence="9">
        <text>an acyl phosphate + H2O = a carboxylate + phosphate + H(+)</text>
        <dbReference type="Rhea" id="RHEA:14965"/>
        <dbReference type="ChEBI" id="CHEBI:15377"/>
        <dbReference type="ChEBI" id="CHEBI:15378"/>
        <dbReference type="ChEBI" id="CHEBI:29067"/>
        <dbReference type="ChEBI" id="CHEBI:43474"/>
        <dbReference type="ChEBI" id="CHEBI:59918"/>
        <dbReference type="EC" id="3.6.1.7"/>
    </reaction>
</comment>
<dbReference type="PANTHER" id="PTHR42959">
    <property type="entry name" value="CARBAMOYLTRANSFERASE"/>
    <property type="match status" value="1"/>
</dbReference>
<dbReference type="GO" id="GO:0016874">
    <property type="term" value="F:ligase activity"/>
    <property type="evidence" value="ECO:0007669"/>
    <property type="project" value="UniProtKB-UniRule"/>
</dbReference>
<keyword evidence="3" id="KW-0436">Ligase</keyword>
<dbReference type="NCBIfam" id="TIGR00143">
    <property type="entry name" value="hypF"/>
    <property type="match status" value="1"/>
</dbReference>
<evidence type="ECO:0000256" key="1">
    <source>
        <dbReference type="ARBA" id="ARBA00004711"/>
    </source>
</evidence>
<dbReference type="PIRSF" id="PIRSF006256">
    <property type="entry name" value="CMPcnvr_hdrg_mat"/>
    <property type="match status" value="1"/>
</dbReference>
<dbReference type="InterPro" id="IPR001792">
    <property type="entry name" value="Acylphosphatase-like_dom"/>
</dbReference>
<dbReference type="PANTHER" id="PTHR42959:SF1">
    <property type="entry name" value="CARBAMOYLTRANSFERASE HYPF"/>
    <property type="match status" value="1"/>
</dbReference>
<dbReference type="InterPro" id="IPR006070">
    <property type="entry name" value="Sua5-like_dom"/>
</dbReference>
<dbReference type="PROSITE" id="PS51160">
    <property type="entry name" value="ACYLPHOSPHATASE_3"/>
    <property type="match status" value="1"/>
</dbReference>
<name>A0A3A6Q7X4_9EURY</name>
<feature type="active site" evidence="9">
    <location>
        <position position="21"/>
    </location>
</feature>
<comment type="catalytic activity">
    <reaction evidence="7">
        <text>C-terminal L-cysteinyl-[HypE protein] + carbamoyl phosphate + ATP + H2O = C-terminal S-carboxamide-L-cysteinyl-[HypE protein] + AMP + phosphate + diphosphate + H(+)</text>
        <dbReference type="Rhea" id="RHEA:55636"/>
        <dbReference type="Rhea" id="RHEA-COMP:14247"/>
        <dbReference type="Rhea" id="RHEA-COMP:14392"/>
        <dbReference type="ChEBI" id="CHEBI:15377"/>
        <dbReference type="ChEBI" id="CHEBI:15378"/>
        <dbReference type="ChEBI" id="CHEBI:30616"/>
        <dbReference type="ChEBI" id="CHEBI:33019"/>
        <dbReference type="ChEBI" id="CHEBI:43474"/>
        <dbReference type="ChEBI" id="CHEBI:58228"/>
        <dbReference type="ChEBI" id="CHEBI:76913"/>
        <dbReference type="ChEBI" id="CHEBI:139126"/>
        <dbReference type="ChEBI" id="CHEBI:456215"/>
    </reaction>
</comment>
<keyword evidence="5" id="KW-0863">Zinc-finger</keyword>
<dbReference type="Proteomes" id="UP000276588">
    <property type="component" value="Unassembled WGS sequence"/>
</dbReference>
<keyword evidence="13" id="KW-1185">Reference proteome</keyword>
<reference evidence="12 13" key="1">
    <citation type="submission" date="2018-06" db="EMBL/GenBank/DDBJ databases">
        <title>Halonotius sp. F13-13 a new haloarchaeeon isolated from a solar saltern from Isla Cristina, Huelva, Spain.</title>
        <authorList>
            <person name="Duran-Viseras A."/>
            <person name="Sanchez-Porro C."/>
            <person name="Ventosa A."/>
        </authorList>
    </citation>
    <scope>NUCLEOTIDE SEQUENCE [LARGE SCALE GENOMIC DNA]</scope>
    <source>
        <strain evidence="12 13">F13-13</strain>
    </source>
</reference>
<evidence type="ECO:0000256" key="3">
    <source>
        <dbReference type="ARBA" id="ARBA00022598"/>
    </source>
</evidence>
<evidence type="ECO:0000313" key="12">
    <source>
        <dbReference type="EMBL" id="RJX43207.1"/>
    </source>
</evidence>
<evidence type="ECO:0000256" key="8">
    <source>
        <dbReference type="PIRNR" id="PIRNR006256"/>
    </source>
</evidence>
<dbReference type="Gene3D" id="3.90.870.50">
    <property type="match status" value="1"/>
</dbReference>
<dbReference type="Pfam" id="PF17788">
    <property type="entry name" value="HypF_C"/>
    <property type="match status" value="1"/>
</dbReference>
<evidence type="ECO:0000256" key="6">
    <source>
        <dbReference type="ARBA" id="ARBA00022833"/>
    </source>
</evidence>
<evidence type="ECO:0000256" key="9">
    <source>
        <dbReference type="PROSITE-ProRule" id="PRU00520"/>
    </source>
</evidence>
<dbReference type="GO" id="GO:0016743">
    <property type="term" value="F:carboxyl- or carbamoyltransferase activity"/>
    <property type="evidence" value="ECO:0007669"/>
    <property type="project" value="UniProtKB-UniRule"/>
</dbReference>
<dbReference type="InterPro" id="IPR043129">
    <property type="entry name" value="ATPase_NBD"/>
</dbReference>
<comment type="caution">
    <text evidence="12">The sequence shown here is derived from an EMBL/GenBank/DDBJ whole genome shotgun (WGS) entry which is preliminary data.</text>
</comment>
<keyword evidence="12" id="KW-0808">Transferase</keyword>
<dbReference type="Pfam" id="PF22521">
    <property type="entry name" value="HypF_C_2"/>
    <property type="match status" value="1"/>
</dbReference>
<dbReference type="InterPro" id="IPR004421">
    <property type="entry name" value="Carbamoyltransferase_HypF"/>
</dbReference>
<dbReference type="PROSITE" id="PS51163">
    <property type="entry name" value="YRDC"/>
    <property type="match status" value="1"/>
</dbReference>
<dbReference type="Gene3D" id="3.30.110.120">
    <property type="match status" value="1"/>
</dbReference>
<dbReference type="Gene3D" id="3.30.420.40">
    <property type="match status" value="1"/>
</dbReference>